<evidence type="ECO:0000256" key="2">
    <source>
        <dbReference type="ARBA" id="ARBA00022448"/>
    </source>
</evidence>
<dbReference type="InterPro" id="IPR048279">
    <property type="entry name" value="MdtK-like"/>
</dbReference>
<dbReference type="PANTHER" id="PTHR43549">
    <property type="entry name" value="MULTIDRUG RESISTANCE PROTEIN YPNP-RELATED"/>
    <property type="match status" value="1"/>
</dbReference>
<evidence type="ECO:0000256" key="1">
    <source>
        <dbReference type="ARBA" id="ARBA00004429"/>
    </source>
</evidence>
<evidence type="ECO:0008006" key="10">
    <source>
        <dbReference type="Google" id="ProtNLM"/>
    </source>
</evidence>
<keyword evidence="3" id="KW-1003">Cell membrane</keyword>
<keyword evidence="4 7" id="KW-0812">Transmembrane</keyword>
<evidence type="ECO:0000256" key="6">
    <source>
        <dbReference type="ARBA" id="ARBA00023136"/>
    </source>
</evidence>
<dbReference type="PANTHER" id="PTHR43549:SF3">
    <property type="entry name" value="MULTIDRUG RESISTANCE PROTEIN YPNP-RELATED"/>
    <property type="match status" value="1"/>
</dbReference>
<dbReference type="EMBL" id="BPQQ01000040">
    <property type="protein sequence ID" value="GJE01638.1"/>
    <property type="molecule type" value="Genomic_DNA"/>
</dbReference>
<proteinExistence type="predicted"/>
<feature type="transmembrane region" description="Helical" evidence="7">
    <location>
        <begin position="108"/>
        <end position="131"/>
    </location>
</feature>
<evidence type="ECO:0000313" key="8">
    <source>
        <dbReference type="EMBL" id="GJE01638.1"/>
    </source>
</evidence>
<reference evidence="8" key="2">
    <citation type="submission" date="2021-08" db="EMBL/GenBank/DDBJ databases">
        <authorList>
            <person name="Tani A."/>
            <person name="Ola A."/>
            <person name="Ogura Y."/>
            <person name="Katsura K."/>
            <person name="Hayashi T."/>
        </authorList>
    </citation>
    <scope>NUCLEOTIDE SEQUENCE</scope>
    <source>
        <strain evidence="8">DSM 17168</strain>
    </source>
</reference>
<name>A0ABQ4SIR0_9HYPH</name>
<dbReference type="Proteomes" id="UP001055153">
    <property type="component" value="Unassembled WGS sequence"/>
</dbReference>
<feature type="transmembrane region" description="Helical" evidence="7">
    <location>
        <begin position="64"/>
        <end position="87"/>
    </location>
</feature>
<organism evidence="8 9">
    <name type="scientific">Methylobacterium isbiliense</name>
    <dbReference type="NCBI Taxonomy" id="315478"/>
    <lineage>
        <taxon>Bacteria</taxon>
        <taxon>Pseudomonadati</taxon>
        <taxon>Pseudomonadota</taxon>
        <taxon>Alphaproteobacteria</taxon>
        <taxon>Hyphomicrobiales</taxon>
        <taxon>Methylobacteriaceae</taxon>
        <taxon>Methylobacterium</taxon>
    </lineage>
</organism>
<evidence type="ECO:0000256" key="7">
    <source>
        <dbReference type="SAM" id="Phobius"/>
    </source>
</evidence>
<accession>A0ABQ4SIR0</accession>
<feature type="transmembrane region" description="Helical" evidence="7">
    <location>
        <begin position="335"/>
        <end position="365"/>
    </location>
</feature>
<dbReference type="NCBIfam" id="TIGR00797">
    <property type="entry name" value="matE"/>
    <property type="match status" value="1"/>
</dbReference>
<feature type="transmembrane region" description="Helical" evidence="7">
    <location>
        <begin position="31"/>
        <end position="52"/>
    </location>
</feature>
<dbReference type="Pfam" id="PF01554">
    <property type="entry name" value="MatE"/>
    <property type="match status" value="2"/>
</dbReference>
<feature type="transmembrane region" description="Helical" evidence="7">
    <location>
        <begin position="210"/>
        <end position="235"/>
    </location>
</feature>
<evidence type="ECO:0000256" key="3">
    <source>
        <dbReference type="ARBA" id="ARBA00022475"/>
    </source>
</evidence>
<keyword evidence="6 7" id="KW-0472">Membrane</keyword>
<keyword evidence="2" id="KW-0813">Transport</keyword>
<evidence type="ECO:0000313" key="9">
    <source>
        <dbReference type="Proteomes" id="UP001055153"/>
    </source>
</evidence>
<dbReference type="PIRSF" id="PIRSF006603">
    <property type="entry name" value="DinF"/>
    <property type="match status" value="1"/>
</dbReference>
<comment type="subcellular location">
    <subcellularLocation>
        <location evidence="1">Cell inner membrane</location>
        <topology evidence="1">Multi-pass membrane protein</topology>
    </subcellularLocation>
</comment>
<dbReference type="InterPro" id="IPR002528">
    <property type="entry name" value="MATE_fam"/>
</dbReference>
<feature type="transmembrane region" description="Helical" evidence="7">
    <location>
        <begin position="181"/>
        <end position="204"/>
    </location>
</feature>
<keyword evidence="5 7" id="KW-1133">Transmembrane helix</keyword>
<feature type="transmembrane region" description="Helical" evidence="7">
    <location>
        <begin position="404"/>
        <end position="426"/>
    </location>
</feature>
<feature type="transmembrane region" description="Helical" evidence="7">
    <location>
        <begin position="435"/>
        <end position="460"/>
    </location>
</feature>
<reference evidence="8" key="1">
    <citation type="journal article" date="2021" name="Front. Microbiol.">
        <title>Comprehensive Comparative Genomics and Phenotyping of Methylobacterium Species.</title>
        <authorList>
            <person name="Alessa O."/>
            <person name="Ogura Y."/>
            <person name="Fujitani Y."/>
            <person name="Takami H."/>
            <person name="Hayashi T."/>
            <person name="Sahin N."/>
            <person name="Tani A."/>
        </authorList>
    </citation>
    <scope>NUCLEOTIDE SEQUENCE</scope>
    <source>
        <strain evidence="8">DSM 17168</strain>
    </source>
</reference>
<sequence>MPLHPACVEARMTDRLDDRTRRLLRDPIGPTLVRLAVPTMLVMTVQAAVGLIETAFVGRLGTDALAGMALVFPLLMVVQMISAGAVGGGMLSAVARALGAGRRAEAEAVAWHAALLGLGFGLLTTALFLPFGPALYAAMGADGAVLAAATAYGGVVFAGAVLIWLFNALAAVIRGTGNMTLPAVVTCAGAVLLVPLSPVLIFGLGPLPGLGIIGGGVAVLAYYAAGTAVFIRHLWAGEGILRLGRRPPAPAWGPTREILRVGAASALVSLTTNITIAAATAFAASAGPAAVAGYGTGARLEYLLVPLVFGLGAPISAMVGTSIGAGEHARALRVAWTGAAIAAGITEAIGLGAALAPAAFLGLFGAEAGMLETGGRYLRIVGPFYGFAGLGLALYFAAQGAGRVGWPLVAGLTRLAVSVGGGWLALRVGLGLDGVFLALALGLAALGTINAAAVAAGVWFRVRPVPAPALAAGPGE</sequence>
<comment type="caution">
    <text evidence="8">The sequence shown here is derived from an EMBL/GenBank/DDBJ whole genome shotgun (WGS) entry which is preliminary data.</text>
</comment>
<dbReference type="InterPro" id="IPR052031">
    <property type="entry name" value="Membrane_Transporter-Flippase"/>
</dbReference>
<feature type="transmembrane region" description="Helical" evidence="7">
    <location>
        <begin position="302"/>
        <end position="323"/>
    </location>
</feature>
<evidence type="ECO:0000256" key="4">
    <source>
        <dbReference type="ARBA" id="ARBA00022692"/>
    </source>
</evidence>
<protein>
    <recommendedName>
        <fullName evidence="10">Multidrug resistance protein NorM</fullName>
    </recommendedName>
</protein>
<feature type="transmembrane region" description="Helical" evidence="7">
    <location>
        <begin position="143"/>
        <end position="169"/>
    </location>
</feature>
<evidence type="ECO:0000256" key="5">
    <source>
        <dbReference type="ARBA" id="ARBA00022989"/>
    </source>
</evidence>
<keyword evidence="9" id="KW-1185">Reference proteome</keyword>
<gene>
    <name evidence="8" type="ORF">GMJLKIPL_3572</name>
</gene>
<feature type="transmembrane region" description="Helical" evidence="7">
    <location>
        <begin position="377"/>
        <end position="398"/>
    </location>
</feature>